<feature type="domain" description="RNA polymerase sigma factor 70 region 4 type 2" evidence="8">
    <location>
        <begin position="103"/>
        <end position="153"/>
    </location>
</feature>
<gene>
    <name evidence="9" type="ORF">IQ13_2463</name>
</gene>
<dbReference type="InterPro" id="IPR013249">
    <property type="entry name" value="RNA_pol_sigma70_r4_t2"/>
</dbReference>
<dbReference type="EMBL" id="VLLE01000004">
    <property type="protein sequence ID" value="TWI81445.1"/>
    <property type="molecule type" value="Genomic_DNA"/>
</dbReference>
<comment type="similarity">
    <text evidence="1 6">Belongs to the sigma-70 factor family. ECF subfamily.</text>
</comment>
<dbReference type="Pfam" id="PF04542">
    <property type="entry name" value="Sigma70_r2"/>
    <property type="match status" value="1"/>
</dbReference>
<evidence type="ECO:0000256" key="4">
    <source>
        <dbReference type="ARBA" id="ARBA00023125"/>
    </source>
</evidence>
<keyword evidence="2 6" id="KW-0805">Transcription regulation</keyword>
<accession>A0A562SJL0</accession>
<dbReference type="Gene3D" id="1.10.10.10">
    <property type="entry name" value="Winged helix-like DNA-binding domain superfamily/Winged helix DNA-binding domain"/>
    <property type="match status" value="1"/>
</dbReference>
<dbReference type="InterPro" id="IPR039425">
    <property type="entry name" value="RNA_pol_sigma-70-like"/>
</dbReference>
<feature type="domain" description="RNA polymerase sigma-70 region 2" evidence="7">
    <location>
        <begin position="10"/>
        <end position="76"/>
    </location>
</feature>
<dbReference type="GO" id="GO:0003677">
    <property type="term" value="F:DNA binding"/>
    <property type="evidence" value="ECO:0007669"/>
    <property type="project" value="UniProtKB-KW"/>
</dbReference>
<dbReference type="PANTHER" id="PTHR43133:SF45">
    <property type="entry name" value="RNA POLYMERASE ECF-TYPE SIGMA FACTOR"/>
    <property type="match status" value="1"/>
</dbReference>
<dbReference type="OrthoDB" id="9780326at2"/>
<evidence type="ECO:0000256" key="1">
    <source>
        <dbReference type="ARBA" id="ARBA00010641"/>
    </source>
</evidence>
<proteinExistence type="inferred from homology"/>
<keyword evidence="5 6" id="KW-0804">Transcription</keyword>
<dbReference type="Gene3D" id="1.10.1740.10">
    <property type="match status" value="1"/>
</dbReference>
<dbReference type="InterPro" id="IPR014284">
    <property type="entry name" value="RNA_pol_sigma-70_dom"/>
</dbReference>
<comment type="caution">
    <text evidence="9">The sequence shown here is derived from an EMBL/GenBank/DDBJ whole genome shotgun (WGS) entry which is preliminary data.</text>
</comment>
<dbReference type="InterPro" id="IPR013324">
    <property type="entry name" value="RNA_pol_sigma_r3/r4-like"/>
</dbReference>
<dbReference type="Pfam" id="PF08281">
    <property type="entry name" value="Sigma70_r4_2"/>
    <property type="match status" value="1"/>
</dbReference>
<dbReference type="GO" id="GO:0006352">
    <property type="term" value="P:DNA-templated transcription initiation"/>
    <property type="evidence" value="ECO:0007669"/>
    <property type="project" value="InterPro"/>
</dbReference>
<evidence type="ECO:0000313" key="9">
    <source>
        <dbReference type="EMBL" id="TWI81445.1"/>
    </source>
</evidence>
<protein>
    <recommendedName>
        <fullName evidence="6">RNA polymerase sigma factor</fullName>
    </recommendedName>
</protein>
<evidence type="ECO:0000313" key="10">
    <source>
        <dbReference type="Proteomes" id="UP000316167"/>
    </source>
</evidence>
<dbReference type="SUPFAM" id="SSF88946">
    <property type="entry name" value="Sigma2 domain of RNA polymerase sigma factors"/>
    <property type="match status" value="1"/>
</dbReference>
<dbReference type="NCBIfam" id="TIGR02937">
    <property type="entry name" value="sigma70-ECF"/>
    <property type="match status" value="1"/>
</dbReference>
<sequence>MKQEEQFTALYKQYAPGIRKLCLGYTGDAMLAEDLLQESFVKVWKNMDKFRGDAAWSTWIYRIAANTCLTHLRKKNEQFVDADEERLAMIPDDERNKEQEVQLLYKCISKLAETDRLIITLVLEDKSYEEIADITGITENNLRVKIHRIKKQLSEIYSSYERL</sequence>
<evidence type="ECO:0000259" key="8">
    <source>
        <dbReference type="Pfam" id="PF08281"/>
    </source>
</evidence>
<dbReference type="Proteomes" id="UP000316167">
    <property type="component" value="Unassembled WGS sequence"/>
</dbReference>
<organism evidence="9 10">
    <name type="scientific">Lacibacter cauensis</name>
    <dbReference type="NCBI Taxonomy" id="510947"/>
    <lineage>
        <taxon>Bacteria</taxon>
        <taxon>Pseudomonadati</taxon>
        <taxon>Bacteroidota</taxon>
        <taxon>Chitinophagia</taxon>
        <taxon>Chitinophagales</taxon>
        <taxon>Chitinophagaceae</taxon>
        <taxon>Lacibacter</taxon>
    </lineage>
</organism>
<dbReference type="InterPro" id="IPR000838">
    <property type="entry name" value="RNA_pol_sigma70_ECF_CS"/>
</dbReference>
<keyword evidence="4 6" id="KW-0238">DNA-binding</keyword>
<evidence type="ECO:0000256" key="2">
    <source>
        <dbReference type="ARBA" id="ARBA00023015"/>
    </source>
</evidence>
<dbReference type="GO" id="GO:0016987">
    <property type="term" value="F:sigma factor activity"/>
    <property type="evidence" value="ECO:0007669"/>
    <property type="project" value="UniProtKB-KW"/>
</dbReference>
<keyword evidence="3 6" id="KW-0731">Sigma factor</keyword>
<evidence type="ECO:0000256" key="5">
    <source>
        <dbReference type="ARBA" id="ARBA00023163"/>
    </source>
</evidence>
<evidence type="ECO:0000256" key="6">
    <source>
        <dbReference type="RuleBase" id="RU000716"/>
    </source>
</evidence>
<dbReference type="AlphaFoldDB" id="A0A562SJL0"/>
<evidence type="ECO:0000259" key="7">
    <source>
        <dbReference type="Pfam" id="PF04542"/>
    </source>
</evidence>
<dbReference type="InterPro" id="IPR007627">
    <property type="entry name" value="RNA_pol_sigma70_r2"/>
</dbReference>
<dbReference type="PANTHER" id="PTHR43133">
    <property type="entry name" value="RNA POLYMERASE ECF-TYPE SIGMA FACTO"/>
    <property type="match status" value="1"/>
</dbReference>
<dbReference type="SUPFAM" id="SSF88659">
    <property type="entry name" value="Sigma3 and sigma4 domains of RNA polymerase sigma factors"/>
    <property type="match status" value="1"/>
</dbReference>
<dbReference type="InterPro" id="IPR013325">
    <property type="entry name" value="RNA_pol_sigma_r2"/>
</dbReference>
<reference evidence="9 10" key="1">
    <citation type="journal article" date="2015" name="Stand. Genomic Sci.">
        <title>Genomic Encyclopedia of Bacterial and Archaeal Type Strains, Phase III: the genomes of soil and plant-associated and newly described type strains.</title>
        <authorList>
            <person name="Whitman W.B."/>
            <person name="Woyke T."/>
            <person name="Klenk H.P."/>
            <person name="Zhou Y."/>
            <person name="Lilburn T.G."/>
            <person name="Beck B.J."/>
            <person name="De Vos P."/>
            <person name="Vandamme P."/>
            <person name="Eisen J.A."/>
            <person name="Garrity G."/>
            <person name="Hugenholtz P."/>
            <person name="Kyrpides N.C."/>
        </authorList>
    </citation>
    <scope>NUCLEOTIDE SEQUENCE [LARGE SCALE GENOMIC DNA]</scope>
    <source>
        <strain evidence="9 10">CGMCC 1.7271</strain>
    </source>
</reference>
<keyword evidence="10" id="KW-1185">Reference proteome</keyword>
<name>A0A562SJL0_9BACT</name>
<dbReference type="RefSeq" id="WP_144886643.1">
    <property type="nucleotide sequence ID" value="NZ_VLLE01000004.1"/>
</dbReference>
<evidence type="ECO:0000256" key="3">
    <source>
        <dbReference type="ARBA" id="ARBA00023082"/>
    </source>
</evidence>
<dbReference type="InterPro" id="IPR036388">
    <property type="entry name" value="WH-like_DNA-bd_sf"/>
</dbReference>
<dbReference type="PROSITE" id="PS01063">
    <property type="entry name" value="SIGMA70_ECF"/>
    <property type="match status" value="1"/>
</dbReference>
<dbReference type="CDD" id="cd06171">
    <property type="entry name" value="Sigma70_r4"/>
    <property type="match status" value="1"/>
</dbReference>